<dbReference type="SUPFAM" id="SSF51110">
    <property type="entry name" value="alpha-D-mannose-specific plant lectins"/>
    <property type="match status" value="1"/>
</dbReference>
<dbReference type="SMART" id="SM00220">
    <property type="entry name" value="S_TKc"/>
    <property type="match status" value="1"/>
</dbReference>
<dbReference type="InterPro" id="IPR003609">
    <property type="entry name" value="Pan_app"/>
</dbReference>
<evidence type="ECO:0000256" key="6">
    <source>
        <dbReference type="ARBA" id="ARBA00022692"/>
    </source>
</evidence>
<feature type="domain" description="Bulb-type lectin" evidence="23">
    <location>
        <begin position="24"/>
        <end position="146"/>
    </location>
</feature>
<comment type="caution">
    <text evidence="25">The sequence shown here is derived from an EMBL/GenBank/DDBJ whole genome shotgun (WGS) entry which is preliminary data.</text>
</comment>
<evidence type="ECO:0000256" key="17">
    <source>
        <dbReference type="ARBA" id="ARBA00047899"/>
    </source>
</evidence>
<dbReference type="InterPro" id="IPR000719">
    <property type="entry name" value="Prot_kinase_dom"/>
</dbReference>
<dbReference type="PANTHER" id="PTHR32444">
    <property type="entry name" value="BULB-TYPE LECTIN DOMAIN-CONTAINING PROTEIN"/>
    <property type="match status" value="1"/>
</dbReference>
<comment type="catalytic activity">
    <reaction evidence="17 19">
        <text>L-threonyl-[protein] + ATP = O-phospho-L-threonyl-[protein] + ADP + H(+)</text>
        <dbReference type="Rhea" id="RHEA:46608"/>
        <dbReference type="Rhea" id="RHEA-COMP:11060"/>
        <dbReference type="Rhea" id="RHEA-COMP:11605"/>
        <dbReference type="ChEBI" id="CHEBI:15378"/>
        <dbReference type="ChEBI" id="CHEBI:30013"/>
        <dbReference type="ChEBI" id="CHEBI:30616"/>
        <dbReference type="ChEBI" id="CHEBI:61977"/>
        <dbReference type="ChEBI" id="CHEBI:456216"/>
        <dbReference type="EC" id="2.7.11.1"/>
    </reaction>
</comment>
<feature type="domain" description="Protein kinase" evidence="22">
    <location>
        <begin position="492"/>
        <end position="767"/>
    </location>
</feature>
<dbReference type="InterPro" id="IPR036426">
    <property type="entry name" value="Bulb-type_lectin_dom_sf"/>
</dbReference>
<protein>
    <recommendedName>
        <fullName evidence="19">Receptor-like serine/threonine-protein kinase</fullName>
        <ecNumber evidence="19">2.7.11.1</ecNumber>
    </recommendedName>
</protein>
<dbReference type="Pfam" id="PF00954">
    <property type="entry name" value="S_locus_glycop"/>
    <property type="match status" value="1"/>
</dbReference>
<evidence type="ECO:0000256" key="13">
    <source>
        <dbReference type="ARBA" id="ARBA00023136"/>
    </source>
</evidence>
<name>A0AAD8MW05_9APIA</name>
<evidence type="ECO:0000256" key="20">
    <source>
        <dbReference type="SAM" id="Phobius"/>
    </source>
</evidence>
<feature type="signal peptide" evidence="21">
    <location>
        <begin position="1"/>
        <end position="23"/>
    </location>
</feature>
<dbReference type="InterPro" id="IPR001480">
    <property type="entry name" value="Bulb-type_lectin_dom"/>
</dbReference>
<dbReference type="CDD" id="cd00028">
    <property type="entry name" value="B_lectin"/>
    <property type="match status" value="1"/>
</dbReference>
<evidence type="ECO:0000313" key="26">
    <source>
        <dbReference type="Proteomes" id="UP001237642"/>
    </source>
</evidence>
<dbReference type="FunFam" id="2.90.10.10:FF:000004">
    <property type="entry name" value="G-type lectin S-receptor-like serine/threonine-protein kinase"/>
    <property type="match status" value="1"/>
</dbReference>
<evidence type="ECO:0000256" key="10">
    <source>
        <dbReference type="ARBA" id="ARBA00022777"/>
    </source>
</evidence>
<feature type="chain" id="PRO_5042247583" description="Receptor-like serine/threonine-protein kinase" evidence="21">
    <location>
        <begin position="24"/>
        <end position="809"/>
    </location>
</feature>
<evidence type="ECO:0000256" key="3">
    <source>
        <dbReference type="ARBA" id="ARBA00022527"/>
    </source>
</evidence>
<dbReference type="Proteomes" id="UP001237642">
    <property type="component" value="Unassembled WGS sequence"/>
</dbReference>
<evidence type="ECO:0000256" key="19">
    <source>
        <dbReference type="PIRNR" id="PIRNR000641"/>
    </source>
</evidence>
<evidence type="ECO:0000259" key="23">
    <source>
        <dbReference type="PROSITE" id="PS50927"/>
    </source>
</evidence>
<dbReference type="Pfam" id="PF08276">
    <property type="entry name" value="PAN_2"/>
    <property type="match status" value="1"/>
</dbReference>
<dbReference type="Pfam" id="PF01453">
    <property type="entry name" value="B_lectin"/>
    <property type="match status" value="1"/>
</dbReference>
<accession>A0AAD8MW05</accession>
<evidence type="ECO:0000256" key="2">
    <source>
        <dbReference type="ARBA" id="ARBA00022475"/>
    </source>
</evidence>
<dbReference type="GO" id="GO:0030246">
    <property type="term" value="F:carbohydrate binding"/>
    <property type="evidence" value="ECO:0007669"/>
    <property type="project" value="UniProtKB-KW"/>
</dbReference>
<dbReference type="PROSITE" id="PS00108">
    <property type="entry name" value="PROTEIN_KINASE_ST"/>
    <property type="match status" value="1"/>
</dbReference>
<evidence type="ECO:0000256" key="11">
    <source>
        <dbReference type="ARBA" id="ARBA00022840"/>
    </source>
</evidence>
<keyword evidence="6 20" id="KW-0812">Transmembrane</keyword>
<keyword evidence="3 19" id="KW-0723">Serine/threonine-protein kinase</keyword>
<organism evidence="25 26">
    <name type="scientific">Heracleum sosnowskyi</name>
    <dbReference type="NCBI Taxonomy" id="360622"/>
    <lineage>
        <taxon>Eukaryota</taxon>
        <taxon>Viridiplantae</taxon>
        <taxon>Streptophyta</taxon>
        <taxon>Embryophyta</taxon>
        <taxon>Tracheophyta</taxon>
        <taxon>Spermatophyta</taxon>
        <taxon>Magnoliopsida</taxon>
        <taxon>eudicotyledons</taxon>
        <taxon>Gunneridae</taxon>
        <taxon>Pentapetalae</taxon>
        <taxon>asterids</taxon>
        <taxon>campanulids</taxon>
        <taxon>Apiales</taxon>
        <taxon>Apiaceae</taxon>
        <taxon>Apioideae</taxon>
        <taxon>apioid superclade</taxon>
        <taxon>Tordylieae</taxon>
        <taxon>Tordyliinae</taxon>
        <taxon>Heracleum</taxon>
    </lineage>
</organism>
<evidence type="ECO:0000256" key="9">
    <source>
        <dbReference type="ARBA" id="ARBA00022741"/>
    </source>
</evidence>
<comment type="similarity">
    <text evidence="19">Belongs to the protein kinase superfamily. Ser/Thr protein kinase family.</text>
</comment>
<dbReference type="EMBL" id="JAUIZM010000003">
    <property type="protein sequence ID" value="KAK1391725.1"/>
    <property type="molecule type" value="Genomic_DNA"/>
</dbReference>
<dbReference type="InterPro" id="IPR011009">
    <property type="entry name" value="Kinase-like_dom_sf"/>
</dbReference>
<evidence type="ECO:0000256" key="16">
    <source>
        <dbReference type="ARBA" id="ARBA00023180"/>
    </source>
</evidence>
<dbReference type="PROSITE" id="PS50948">
    <property type="entry name" value="PAN"/>
    <property type="match status" value="1"/>
</dbReference>
<dbReference type="Pfam" id="PF07714">
    <property type="entry name" value="PK_Tyr_Ser-Thr"/>
    <property type="match status" value="1"/>
</dbReference>
<keyword evidence="15 25" id="KW-0675">Receptor</keyword>
<dbReference type="InterPro" id="IPR008271">
    <property type="entry name" value="Ser/Thr_kinase_AS"/>
</dbReference>
<dbReference type="Gene3D" id="1.10.510.10">
    <property type="entry name" value="Transferase(Phosphotransferase) domain 1"/>
    <property type="match status" value="1"/>
</dbReference>
<dbReference type="InterPro" id="IPR024171">
    <property type="entry name" value="SRK-like_kinase"/>
</dbReference>
<dbReference type="Gene3D" id="3.30.200.20">
    <property type="entry name" value="Phosphorylase Kinase, domain 1"/>
    <property type="match status" value="1"/>
</dbReference>
<keyword evidence="2" id="KW-1003">Cell membrane</keyword>
<feature type="transmembrane region" description="Helical" evidence="20">
    <location>
        <begin position="436"/>
        <end position="456"/>
    </location>
</feature>
<evidence type="ECO:0000259" key="22">
    <source>
        <dbReference type="PROSITE" id="PS50011"/>
    </source>
</evidence>
<keyword evidence="4" id="KW-0597">Phosphoprotein</keyword>
<evidence type="ECO:0000256" key="7">
    <source>
        <dbReference type="ARBA" id="ARBA00022729"/>
    </source>
</evidence>
<keyword evidence="16" id="KW-0325">Glycoprotein</keyword>
<dbReference type="Gene3D" id="3.50.4.10">
    <property type="entry name" value="Hepatocyte Growth Factor"/>
    <property type="match status" value="1"/>
</dbReference>
<keyword evidence="9 19" id="KW-0547">Nucleotide-binding</keyword>
<dbReference type="AlphaFoldDB" id="A0AAD8MW05"/>
<dbReference type="CDD" id="cd14066">
    <property type="entry name" value="STKc_IRAK"/>
    <property type="match status" value="1"/>
</dbReference>
<dbReference type="Gene3D" id="2.90.10.10">
    <property type="entry name" value="Bulb-type lectin domain"/>
    <property type="match status" value="1"/>
</dbReference>
<keyword evidence="8" id="KW-0430">Lectin</keyword>
<dbReference type="FunFam" id="3.30.200.20:FF:000330">
    <property type="entry name" value="G-type lectin S-receptor-like serine/threonine-protein kinase At4g03230"/>
    <property type="match status" value="1"/>
</dbReference>
<dbReference type="PANTHER" id="PTHR32444:SF235">
    <property type="entry name" value="OS01G0783900 PROTEIN"/>
    <property type="match status" value="1"/>
</dbReference>
<dbReference type="SMART" id="SM00108">
    <property type="entry name" value="B_lectin"/>
    <property type="match status" value="1"/>
</dbReference>
<comment type="subcellular location">
    <subcellularLocation>
        <location evidence="1">Cell membrane</location>
        <topology evidence="1">Single-pass type I membrane protein</topology>
    </subcellularLocation>
</comment>
<evidence type="ECO:0000256" key="1">
    <source>
        <dbReference type="ARBA" id="ARBA00004251"/>
    </source>
</evidence>
<dbReference type="FunFam" id="1.10.510.10:FF:000060">
    <property type="entry name" value="G-type lectin S-receptor-like serine/threonine-protein kinase"/>
    <property type="match status" value="1"/>
</dbReference>
<feature type="domain" description="Apple" evidence="24">
    <location>
        <begin position="340"/>
        <end position="421"/>
    </location>
</feature>
<evidence type="ECO:0000256" key="15">
    <source>
        <dbReference type="ARBA" id="ARBA00023170"/>
    </source>
</evidence>
<dbReference type="GO" id="GO:0005886">
    <property type="term" value="C:plasma membrane"/>
    <property type="evidence" value="ECO:0007669"/>
    <property type="project" value="UniProtKB-SubCell"/>
</dbReference>
<keyword evidence="12 20" id="KW-1133">Transmembrane helix</keyword>
<keyword evidence="14" id="KW-1015">Disulfide bond</keyword>
<dbReference type="SMART" id="SM00473">
    <property type="entry name" value="PAN_AP"/>
    <property type="match status" value="1"/>
</dbReference>
<evidence type="ECO:0000256" key="4">
    <source>
        <dbReference type="ARBA" id="ARBA00022553"/>
    </source>
</evidence>
<sequence>MKHTTSILFSTILLLSISTSCTTVSVLRIDETIKDGDTLVSANNEFELGFFSPGSSTKRYVGIWFKKISYRTTVWVANRAAPLNNTSGVLRIHNKAILLFANADAITIIWSSNSSRFVKNPVAQLLDTGNLVFRDENDIGPENFVWQSFDYFGDTMIPGMKLGMDLVTGLQWYLSSSKSVDDPSPGSFVHQMNTQGYPQLMLWKDSQVYARSGPWVGNHFSGSPVPRSNRLFLDEFFLGPNEIYYALHLLNKSSNARFILTPNGNLQFLSWQEQSREWSTYLTLLASDCDQYGHCGPYGYCDITSSPRCACLTGFHPEIPEKWEAADWKDGCVRITPLDCGHGDGFIKYSGVKLPDTRQSWYNLSMNLEECKSMCFKNCSCTAYSNINVENGGSGCLLWFEGLMDTKGFTEHGQNIYVRMSGSELGKSKRSRVKRILFISIPLATVISALIILYLLQKRKLNREGSLDSDEEENLDIPSFELRRIASATSNFSNDNKIGEGGYGPVYKGVLEDGQQIAVKRLSKNSRQGINEFKNEVSLIAKLQHRNLVSLLGYCIEEGERILIYEYMPNKSLDSYISDEEMSRLADWPKVYNIINGVARGLLYLHQDSKLRIIHRDLKAENVLLDDEMNPKISDFGMARSFGGSQTEGNTTRVVGTYGYMPPEYVIDGIFSTKSDVYSFGVLVLEIVSGKKNRCFEHPDHNLNLLGHAWRCFNEEKLEELIDGAILESSSQYEVFRVIQIGLLCVQEYPEDRPDMSSVVLMLNSKIALPEPQKPGFFTERKRHENNHFKGTHMLSLSSNFCITTVRPR</sequence>
<dbReference type="CDD" id="cd01098">
    <property type="entry name" value="PAN_AP_plant"/>
    <property type="match status" value="1"/>
</dbReference>
<dbReference type="PROSITE" id="PS51257">
    <property type="entry name" value="PROKAR_LIPOPROTEIN"/>
    <property type="match status" value="1"/>
</dbReference>
<dbReference type="PROSITE" id="PS50011">
    <property type="entry name" value="PROTEIN_KINASE_DOM"/>
    <property type="match status" value="1"/>
</dbReference>
<dbReference type="GO" id="GO:0004674">
    <property type="term" value="F:protein serine/threonine kinase activity"/>
    <property type="evidence" value="ECO:0007669"/>
    <property type="project" value="UniProtKB-KW"/>
</dbReference>
<evidence type="ECO:0000256" key="14">
    <source>
        <dbReference type="ARBA" id="ARBA00023157"/>
    </source>
</evidence>
<evidence type="ECO:0000313" key="25">
    <source>
        <dbReference type="EMBL" id="KAK1391725.1"/>
    </source>
</evidence>
<evidence type="ECO:0000256" key="5">
    <source>
        <dbReference type="ARBA" id="ARBA00022679"/>
    </source>
</evidence>
<comment type="catalytic activity">
    <reaction evidence="18 19">
        <text>L-seryl-[protein] + ATP = O-phospho-L-seryl-[protein] + ADP + H(+)</text>
        <dbReference type="Rhea" id="RHEA:17989"/>
        <dbReference type="Rhea" id="RHEA-COMP:9863"/>
        <dbReference type="Rhea" id="RHEA-COMP:11604"/>
        <dbReference type="ChEBI" id="CHEBI:15378"/>
        <dbReference type="ChEBI" id="CHEBI:29999"/>
        <dbReference type="ChEBI" id="CHEBI:30616"/>
        <dbReference type="ChEBI" id="CHEBI:83421"/>
        <dbReference type="ChEBI" id="CHEBI:456216"/>
        <dbReference type="EC" id="2.7.11.1"/>
    </reaction>
</comment>
<dbReference type="GO" id="GO:0048544">
    <property type="term" value="P:recognition of pollen"/>
    <property type="evidence" value="ECO:0007669"/>
    <property type="project" value="InterPro"/>
</dbReference>
<reference evidence="25" key="1">
    <citation type="submission" date="2023-02" db="EMBL/GenBank/DDBJ databases">
        <title>Genome of toxic invasive species Heracleum sosnowskyi carries increased number of genes despite the absence of recent whole-genome duplications.</title>
        <authorList>
            <person name="Schelkunov M."/>
            <person name="Shtratnikova V."/>
            <person name="Makarenko M."/>
            <person name="Klepikova A."/>
            <person name="Omelchenko D."/>
            <person name="Novikova G."/>
            <person name="Obukhova E."/>
            <person name="Bogdanov V."/>
            <person name="Penin A."/>
            <person name="Logacheva M."/>
        </authorList>
    </citation>
    <scope>NUCLEOTIDE SEQUENCE</scope>
    <source>
        <strain evidence="25">Hsosn_3</strain>
        <tissue evidence="25">Leaf</tissue>
    </source>
</reference>
<keyword evidence="26" id="KW-1185">Reference proteome</keyword>
<dbReference type="PROSITE" id="PS50927">
    <property type="entry name" value="BULB_LECTIN"/>
    <property type="match status" value="1"/>
</dbReference>
<evidence type="ECO:0000256" key="21">
    <source>
        <dbReference type="SAM" id="SignalP"/>
    </source>
</evidence>
<evidence type="ECO:0000256" key="8">
    <source>
        <dbReference type="ARBA" id="ARBA00022734"/>
    </source>
</evidence>
<evidence type="ECO:0000256" key="12">
    <source>
        <dbReference type="ARBA" id="ARBA00022989"/>
    </source>
</evidence>
<dbReference type="InterPro" id="IPR001245">
    <property type="entry name" value="Ser-Thr/Tyr_kinase_cat_dom"/>
</dbReference>
<proteinExistence type="inferred from homology"/>
<dbReference type="SUPFAM" id="SSF56112">
    <property type="entry name" value="Protein kinase-like (PK-like)"/>
    <property type="match status" value="1"/>
</dbReference>
<dbReference type="InterPro" id="IPR000858">
    <property type="entry name" value="S_locus_glycoprot_dom"/>
</dbReference>
<reference evidence="25" key="2">
    <citation type="submission" date="2023-05" db="EMBL/GenBank/DDBJ databases">
        <authorList>
            <person name="Schelkunov M.I."/>
        </authorList>
    </citation>
    <scope>NUCLEOTIDE SEQUENCE</scope>
    <source>
        <strain evidence="25">Hsosn_3</strain>
        <tissue evidence="25">Leaf</tissue>
    </source>
</reference>
<dbReference type="GO" id="GO:0005524">
    <property type="term" value="F:ATP binding"/>
    <property type="evidence" value="ECO:0007669"/>
    <property type="project" value="UniProtKB-KW"/>
</dbReference>
<keyword evidence="10 19" id="KW-0418">Kinase</keyword>
<gene>
    <name evidence="25" type="ORF">POM88_010781</name>
</gene>
<dbReference type="EC" id="2.7.11.1" evidence="19"/>
<keyword evidence="11 19" id="KW-0067">ATP-binding</keyword>
<keyword evidence="13 20" id="KW-0472">Membrane</keyword>
<dbReference type="FunFam" id="3.50.4.10:FF:000002">
    <property type="entry name" value="G-type lectin S-receptor-like serine/threonine-protein kinase"/>
    <property type="match status" value="1"/>
</dbReference>
<dbReference type="PIRSF" id="PIRSF000641">
    <property type="entry name" value="SRK"/>
    <property type="match status" value="1"/>
</dbReference>
<keyword evidence="7 21" id="KW-0732">Signal</keyword>
<evidence type="ECO:0000256" key="18">
    <source>
        <dbReference type="ARBA" id="ARBA00048679"/>
    </source>
</evidence>
<keyword evidence="5 19" id="KW-0808">Transferase</keyword>
<evidence type="ECO:0000259" key="24">
    <source>
        <dbReference type="PROSITE" id="PS50948"/>
    </source>
</evidence>